<comment type="caution">
    <text evidence="6">The sequence shown here is derived from an EMBL/GenBank/DDBJ whole genome shotgun (WGS) entry which is preliminary data.</text>
</comment>
<dbReference type="PROSITE" id="PS00105">
    <property type="entry name" value="AA_TRANSFER_CLASS_1"/>
    <property type="match status" value="1"/>
</dbReference>
<comment type="similarity">
    <text evidence="4">Belongs to the class-I pyridoxal-phosphate-dependent aminotransferase family.</text>
</comment>
<dbReference type="PANTHER" id="PTHR42832">
    <property type="entry name" value="AMINO ACID AMINOTRANSFERASE"/>
    <property type="match status" value="1"/>
</dbReference>
<evidence type="ECO:0000256" key="4">
    <source>
        <dbReference type="RuleBase" id="RU000481"/>
    </source>
</evidence>
<dbReference type="Pfam" id="PF00155">
    <property type="entry name" value="Aminotran_1_2"/>
    <property type="match status" value="1"/>
</dbReference>
<evidence type="ECO:0000256" key="3">
    <source>
        <dbReference type="ARBA" id="ARBA00022679"/>
    </source>
</evidence>
<comment type="cofactor">
    <cofactor evidence="1 4">
        <name>pyridoxal 5'-phosphate</name>
        <dbReference type="ChEBI" id="CHEBI:597326"/>
    </cofactor>
</comment>
<sequence length="392" mass="44862">MIIPKADRLNLVKEYYFVRKLEEIAKLNKEGKNVINFGIGSPDLAPSKETVQAIVATAEKDNTHGYQPYRGIPEFRQKIAEWYKKTYKVDLNPNDEVLPLLGSKEGILHLTMAFLNPGEEVLVPNPGYPGYSSLTMLAGGTIRYYDLKEENNWFPDFDALRKADLSRVKIMWVNYPHMPTGTVANKEMLKKLIEFAKEKRILICYDNPYSLVLNKEEPFSILQIEGAKEVAVELNSFSKSHNMAGWRVGMMLGKKEYLDAALAIKSNIDSGMFLGIQQAAMKALDNNETWHAKRNDVYRERRDWVYKILDLLNFEYSNDQVGLFIWAKPKDPIAIPDIAAFVDQILYSSYVFFTPGEIFGSNGKNFLRLSLCVPAERMKEAYERLEKVLTKA</sequence>
<evidence type="ECO:0000256" key="1">
    <source>
        <dbReference type="ARBA" id="ARBA00001933"/>
    </source>
</evidence>
<dbReference type="EMBL" id="BBLT01000001">
    <property type="protein sequence ID" value="GAL82808.1"/>
    <property type="molecule type" value="Genomic_DNA"/>
</dbReference>
<dbReference type="eggNOG" id="COG0436">
    <property type="taxonomic scope" value="Bacteria"/>
</dbReference>
<organism evidence="6 7">
    <name type="scientific">Sporocytophaga myxococcoides</name>
    <dbReference type="NCBI Taxonomy" id="153721"/>
    <lineage>
        <taxon>Bacteria</taxon>
        <taxon>Pseudomonadati</taxon>
        <taxon>Bacteroidota</taxon>
        <taxon>Cytophagia</taxon>
        <taxon>Cytophagales</taxon>
        <taxon>Cytophagaceae</taxon>
        <taxon>Sporocytophaga</taxon>
    </lineage>
</organism>
<dbReference type="InterPro" id="IPR004839">
    <property type="entry name" value="Aminotransferase_I/II_large"/>
</dbReference>
<dbReference type="EC" id="2.6.1.-" evidence="4"/>
<dbReference type="AlphaFoldDB" id="A0A098L9L3"/>
<dbReference type="CDD" id="cd00609">
    <property type="entry name" value="AAT_like"/>
    <property type="match status" value="1"/>
</dbReference>
<evidence type="ECO:0000313" key="6">
    <source>
        <dbReference type="EMBL" id="GAL82808.1"/>
    </source>
</evidence>
<name>A0A098L9L3_9BACT</name>
<dbReference type="Gene3D" id="3.40.640.10">
    <property type="entry name" value="Type I PLP-dependent aspartate aminotransferase-like (Major domain)"/>
    <property type="match status" value="1"/>
</dbReference>
<dbReference type="PANTHER" id="PTHR42832:SF3">
    <property type="entry name" value="L-GLUTAMINE--4-(METHYLSULFANYL)-2-OXOBUTANOATE AMINOTRANSFERASE"/>
    <property type="match status" value="1"/>
</dbReference>
<dbReference type="SUPFAM" id="SSF53383">
    <property type="entry name" value="PLP-dependent transferases"/>
    <property type="match status" value="1"/>
</dbReference>
<keyword evidence="7" id="KW-1185">Reference proteome</keyword>
<feature type="domain" description="Aminotransferase class I/classII large" evidence="5">
    <location>
        <begin position="32"/>
        <end position="385"/>
    </location>
</feature>
<keyword evidence="2 4" id="KW-0032">Aminotransferase</keyword>
<dbReference type="STRING" id="153721.MYP_34"/>
<dbReference type="GO" id="GO:0030170">
    <property type="term" value="F:pyridoxal phosphate binding"/>
    <property type="evidence" value="ECO:0007669"/>
    <property type="project" value="InterPro"/>
</dbReference>
<dbReference type="RefSeq" id="WP_045456873.1">
    <property type="nucleotide sequence ID" value="NZ_BBLT01000001.1"/>
</dbReference>
<dbReference type="InterPro" id="IPR004838">
    <property type="entry name" value="NHTrfase_class1_PyrdxlP-BS"/>
</dbReference>
<gene>
    <name evidence="6" type="ORF">MYP_34</name>
</gene>
<dbReference type="OrthoDB" id="9802328at2"/>
<protein>
    <recommendedName>
        <fullName evidence="4">Aminotransferase</fullName>
        <ecNumber evidence="4">2.6.1.-</ecNumber>
    </recommendedName>
</protein>
<dbReference type="InterPro" id="IPR015422">
    <property type="entry name" value="PyrdxlP-dep_Trfase_small"/>
</dbReference>
<dbReference type="GO" id="GO:0008483">
    <property type="term" value="F:transaminase activity"/>
    <property type="evidence" value="ECO:0007669"/>
    <property type="project" value="UniProtKB-KW"/>
</dbReference>
<dbReference type="InterPro" id="IPR015424">
    <property type="entry name" value="PyrdxlP-dep_Trfase"/>
</dbReference>
<reference evidence="6 7" key="1">
    <citation type="submission" date="2014-09" db="EMBL/GenBank/DDBJ databases">
        <title>Sporocytophaga myxococcoides PG-01 genome sequencing.</title>
        <authorList>
            <person name="Liu L."/>
            <person name="Gao P.J."/>
            <person name="Chen G.J."/>
            <person name="Wang L.S."/>
        </authorList>
    </citation>
    <scope>NUCLEOTIDE SEQUENCE [LARGE SCALE GENOMIC DNA]</scope>
    <source>
        <strain evidence="6 7">PG-01</strain>
    </source>
</reference>
<dbReference type="InterPro" id="IPR015421">
    <property type="entry name" value="PyrdxlP-dep_Trfase_major"/>
</dbReference>
<evidence type="ECO:0000313" key="7">
    <source>
        <dbReference type="Proteomes" id="UP000030185"/>
    </source>
</evidence>
<evidence type="ECO:0000259" key="5">
    <source>
        <dbReference type="Pfam" id="PF00155"/>
    </source>
</evidence>
<dbReference type="InterPro" id="IPR050881">
    <property type="entry name" value="LL-DAP_aminotransferase"/>
</dbReference>
<evidence type="ECO:0000256" key="2">
    <source>
        <dbReference type="ARBA" id="ARBA00022576"/>
    </source>
</evidence>
<dbReference type="Proteomes" id="UP000030185">
    <property type="component" value="Unassembled WGS sequence"/>
</dbReference>
<dbReference type="Gene3D" id="3.90.1150.10">
    <property type="entry name" value="Aspartate Aminotransferase, domain 1"/>
    <property type="match status" value="1"/>
</dbReference>
<accession>A0A098L9L3</accession>
<keyword evidence="3 4" id="KW-0808">Transferase</keyword>
<proteinExistence type="inferred from homology"/>